<dbReference type="PANTHER" id="PTHR25462:SF296">
    <property type="entry name" value="MEIOTIC P26, ISOFORM F"/>
    <property type="match status" value="1"/>
</dbReference>
<keyword evidence="1" id="KW-0862">Zinc</keyword>
<gene>
    <name evidence="5" type="primary">LOC111113015</name>
</gene>
<dbReference type="KEGG" id="cvn:111113015"/>
<evidence type="ECO:0000313" key="5">
    <source>
        <dbReference type="RefSeq" id="XP_022306641.1"/>
    </source>
</evidence>
<accession>A0A8B8BUR7</accession>
<reference evidence="5" key="1">
    <citation type="submission" date="2025-08" db="UniProtKB">
        <authorList>
            <consortium name="RefSeq"/>
        </authorList>
    </citation>
    <scope>IDENTIFICATION</scope>
    <source>
        <tissue evidence="5">Whole sample</tissue>
    </source>
</reference>
<dbReference type="GO" id="GO:0061630">
    <property type="term" value="F:ubiquitin protein ligase activity"/>
    <property type="evidence" value="ECO:0007669"/>
    <property type="project" value="TreeGrafter"/>
</dbReference>
<dbReference type="InterPro" id="IPR011042">
    <property type="entry name" value="6-blade_b-propeller_TolB-like"/>
</dbReference>
<evidence type="ECO:0000259" key="3">
    <source>
        <dbReference type="PROSITE" id="PS50119"/>
    </source>
</evidence>
<dbReference type="SUPFAM" id="SSF57845">
    <property type="entry name" value="B-box zinc-binding domain"/>
    <property type="match status" value="1"/>
</dbReference>
<dbReference type="CDD" id="cd19756">
    <property type="entry name" value="Bbox2"/>
    <property type="match status" value="1"/>
</dbReference>
<dbReference type="PROSITE" id="PS50119">
    <property type="entry name" value="ZF_BBOX"/>
    <property type="match status" value="1"/>
</dbReference>
<evidence type="ECO:0000256" key="2">
    <source>
        <dbReference type="SAM" id="Coils"/>
    </source>
</evidence>
<evidence type="ECO:0000313" key="4">
    <source>
        <dbReference type="Proteomes" id="UP000694844"/>
    </source>
</evidence>
<dbReference type="GO" id="GO:0008270">
    <property type="term" value="F:zinc ion binding"/>
    <property type="evidence" value="ECO:0007669"/>
    <property type="project" value="UniProtKB-KW"/>
</dbReference>
<dbReference type="PANTHER" id="PTHR25462">
    <property type="entry name" value="BONUS, ISOFORM C-RELATED"/>
    <property type="match status" value="1"/>
</dbReference>
<protein>
    <submittedName>
        <fullName evidence="5">Uncharacterized protein LOC111113015</fullName>
    </submittedName>
</protein>
<dbReference type="GeneID" id="111113015"/>
<keyword evidence="4" id="KW-1185">Reference proteome</keyword>
<dbReference type="SUPFAM" id="SSF101898">
    <property type="entry name" value="NHL repeat"/>
    <property type="match status" value="1"/>
</dbReference>
<dbReference type="OrthoDB" id="6128620at2759"/>
<dbReference type="Gene3D" id="2.120.10.30">
    <property type="entry name" value="TolB, C-terminal domain"/>
    <property type="match status" value="1"/>
</dbReference>
<dbReference type="Gene3D" id="3.30.160.60">
    <property type="entry name" value="Classic Zinc Finger"/>
    <property type="match status" value="1"/>
</dbReference>
<name>A0A8B8BUR7_CRAVI</name>
<dbReference type="Pfam" id="PF00643">
    <property type="entry name" value="zf-B_box"/>
    <property type="match status" value="1"/>
</dbReference>
<organism evidence="4 5">
    <name type="scientific">Crassostrea virginica</name>
    <name type="common">Eastern oyster</name>
    <dbReference type="NCBI Taxonomy" id="6565"/>
    <lineage>
        <taxon>Eukaryota</taxon>
        <taxon>Metazoa</taxon>
        <taxon>Spiralia</taxon>
        <taxon>Lophotrochozoa</taxon>
        <taxon>Mollusca</taxon>
        <taxon>Bivalvia</taxon>
        <taxon>Autobranchia</taxon>
        <taxon>Pteriomorphia</taxon>
        <taxon>Ostreida</taxon>
        <taxon>Ostreoidea</taxon>
        <taxon>Ostreidae</taxon>
        <taxon>Crassostrea</taxon>
    </lineage>
</organism>
<dbReference type="AlphaFoldDB" id="A0A8B8BUR7"/>
<keyword evidence="2" id="KW-0175">Coiled coil</keyword>
<dbReference type="InterPro" id="IPR000315">
    <property type="entry name" value="Znf_B-box"/>
</dbReference>
<dbReference type="InterPro" id="IPR047153">
    <property type="entry name" value="TRIM45/56/19-like"/>
</dbReference>
<dbReference type="Proteomes" id="UP000694844">
    <property type="component" value="Chromosome 9"/>
</dbReference>
<keyword evidence="1" id="KW-0479">Metal-binding</keyword>
<dbReference type="RefSeq" id="XP_022306641.1">
    <property type="nucleotide sequence ID" value="XM_022450933.1"/>
</dbReference>
<sequence length="536" mass="60646">MATSQGQDIVRCQLCPNPVEHHCNLCHIDLCFQCVPKHLADKSKRHEVVDFFNKKEGLVLPECKYHNKTLCEMYCNDCHEPTCVMCVTTTHKKHDLTDIKSILENLKRCITADVEELEKTFLPRLKEDVISGLCSEEFDKIMKVIQEQEDTICTVVRKIGSRLKDEVTKQKKESERKNKEIQCSVSKKEKELVSVIQNHKSILNSDDATKILTYKSNNQQFEPRCKQYRHSSFVFLGGNVRENQIQEMFGSLQSYSAIKPDKHLGMLELMNTPVVLSTIQSPFREKTLYSVLYEKTGKFWVNGDDSKMYQIDQAGCILKTIIGGNNIISTTLNEHTGVIFSTAWPSTKVYNSDGQGKRAMLHLSNWSPRGVFHSANGYLLVSLRSLDKTQSRVVRYSGTTETMIIQNDSKGNPLFSVDVQNWLFLTENGNADICVADHAAGIVVVVNASGELRFKYHGNIHHRRYTSFTPILIVSDVNNQILISDFSNDIVHAIDNDGNFLRYIEVSCVGGLSIDTNNNLVAGGSTGEIRVMKYLQ</sequence>
<feature type="coiled-coil region" evidence="2">
    <location>
        <begin position="164"/>
        <end position="191"/>
    </location>
</feature>
<evidence type="ECO:0000256" key="1">
    <source>
        <dbReference type="PROSITE-ProRule" id="PRU00024"/>
    </source>
</evidence>
<proteinExistence type="predicted"/>
<feature type="domain" description="B box-type" evidence="3">
    <location>
        <begin position="63"/>
        <end position="99"/>
    </location>
</feature>
<keyword evidence="1" id="KW-0863">Zinc-finger</keyword>